<dbReference type="Proteomes" id="UP000479756">
    <property type="component" value="Unassembled WGS sequence"/>
</dbReference>
<dbReference type="GO" id="GO:0016740">
    <property type="term" value="F:transferase activity"/>
    <property type="evidence" value="ECO:0007669"/>
    <property type="project" value="UniProtKB-KW"/>
</dbReference>
<feature type="domain" description="Polymerase beta nucleotidyltransferase" evidence="1">
    <location>
        <begin position="109"/>
        <end position="168"/>
    </location>
</feature>
<proteinExistence type="predicted"/>
<gene>
    <name evidence="2" type="ORF">G3T37_11065</name>
</gene>
<keyword evidence="3" id="KW-1185">Reference proteome</keyword>
<keyword evidence="2" id="KW-0808">Transferase</keyword>
<evidence type="ECO:0000313" key="3">
    <source>
        <dbReference type="Proteomes" id="UP000479756"/>
    </source>
</evidence>
<dbReference type="InterPro" id="IPR043519">
    <property type="entry name" value="NT_sf"/>
</dbReference>
<dbReference type="Pfam" id="PF18765">
    <property type="entry name" value="Polbeta"/>
    <property type="match status" value="1"/>
</dbReference>
<dbReference type="InterPro" id="IPR041633">
    <property type="entry name" value="Polbeta"/>
</dbReference>
<sequence>MDLSNPLSSLIPSLDGEVLAILADSPIELPLRRVAAAVSRGSVSGVRLALQRLVAHGLATARPLGNAILFSANRDHLLWPAIELAHSARESLYLHISNQLGGWDSPPLSASVFGSVARGDSRPDSDIDLLLLWRDRPADSADDAQYDLSRNLTLMTGNSVQLYSLTRAELDDHVRAREPIVETWRKEARHLYGVPLIDEVKDAERRIQE</sequence>
<protein>
    <submittedName>
        <fullName evidence="2">Nucleotidyltransferase domain-containing protein</fullName>
    </submittedName>
</protein>
<dbReference type="EMBL" id="JAAGWZ010000003">
    <property type="protein sequence ID" value="NEM91895.1"/>
    <property type="molecule type" value="Genomic_DNA"/>
</dbReference>
<comment type="caution">
    <text evidence="2">The sequence shown here is derived from an EMBL/GenBank/DDBJ whole genome shotgun (WGS) entry which is preliminary data.</text>
</comment>
<dbReference type="SUPFAM" id="SSF81301">
    <property type="entry name" value="Nucleotidyltransferase"/>
    <property type="match status" value="1"/>
</dbReference>
<evidence type="ECO:0000313" key="2">
    <source>
        <dbReference type="EMBL" id="NEM91895.1"/>
    </source>
</evidence>
<dbReference type="AlphaFoldDB" id="A0A7C9TRQ8"/>
<name>A0A7C9TRQ8_9MICO</name>
<organism evidence="2 3">
    <name type="scientific">Galbitalea soli</name>
    <dbReference type="NCBI Taxonomy" id="1268042"/>
    <lineage>
        <taxon>Bacteria</taxon>
        <taxon>Bacillati</taxon>
        <taxon>Actinomycetota</taxon>
        <taxon>Actinomycetes</taxon>
        <taxon>Micrococcales</taxon>
        <taxon>Microbacteriaceae</taxon>
        <taxon>Galbitalea</taxon>
    </lineage>
</organism>
<dbReference type="RefSeq" id="WP_163473956.1">
    <property type="nucleotide sequence ID" value="NZ_JAAGWZ010000003.1"/>
</dbReference>
<dbReference type="Gene3D" id="3.30.460.10">
    <property type="entry name" value="Beta Polymerase, domain 2"/>
    <property type="match status" value="1"/>
</dbReference>
<evidence type="ECO:0000259" key="1">
    <source>
        <dbReference type="Pfam" id="PF18765"/>
    </source>
</evidence>
<reference evidence="2 3" key="1">
    <citation type="journal article" date="2014" name="Int. J. Syst. Evol. Microbiol.">
        <title>Description of Galbitalea soli gen. nov., sp. nov., and Frondihabitans sucicola sp. nov.</title>
        <authorList>
            <person name="Kim S.J."/>
            <person name="Lim J.M."/>
            <person name="Ahn J.H."/>
            <person name="Weon H.Y."/>
            <person name="Hamada M."/>
            <person name="Suzuki K."/>
            <person name="Ahn T.Y."/>
            <person name="Kwon S.W."/>
        </authorList>
    </citation>
    <scope>NUCLEOTIDE SEQUENCE [LARGE SCALE GENOMIC DNA]</scope>
    <source>
        <strain evidence="2 3">NBRC 108727</strain>
    </source>
</reference>
<accession>A0A7C9TRQ8</accession>
<dbReference type="CDD" id="cd05403">
    <property type="entry name" value="NT_KNTase_like"/>
    <property type="match status" value="1"/>
</dbReference>